<protein>
    <submittedName>
        <fullName evidence="1">Uncharacterized protein</fullName>
    </submittedName>
</protein>
<comment type="caution">
    <text evidence="1">The sequence shown here is derived from an EMBL/GenBank/DDBJ whole genome shotgun (WGS) entry which is preliminary data.</text>
</comment>
<dbReference type="Proteomes" id="UP000298458">
    <property type="component" value="Unassembled WGS sequence"/>
</dbReference>
<dbReference type="AlphaFoldDB" id="A0A4R9GFC7"/>
<sequence length="65" mass="7498">MLDLLKGLIYPFFATAMAFGFYSQYRVGGITSEFEEVTKVPKTVRQNPGIYRSHYNWYSTYTGGK</sequence>
<evidence type="ECO:0000313" key="1">
    <source>
        <dbReference type="EMBL" id="TGK11374.1"/>
    </source>
</evidence>
<reference evidence="1" key="1">
    <citation type="journal article" date="2019" name="PLoS Negl. Trop. Dis.">
        <title>Revisiting the worldwide diversity of Leptospira species in the environment.</title>
        <authorList>
            <person name="Vincent A.T."/>
            <person name="Schiettekatte O."/>
            <person name="Bourhy P."/>
            <person name="Veyrier F.J."/>
            <person name="Picardeau M."/>
        </authorList>
    </citation>
    <scope>NUCLEOTIDE SEQUENCE [LARGE SCALE GENOMIC DNA]</scope>
    <source>
        <strain evidence="1">SSW15</strain>
    </source>
</reference>
<proteinExistence type="predicted"/>
<name>A0A4R9GFC7_9LEPT</name>
<gene>
    <name evidence="1" type="ORF">EHO60_03400</name>
</gene>
<keyword evidence="2" id="KW-1185">Reference proteome</keyword>
<dbReference type="RefSeq" id="WP_135766779.1">
    <property type="nucleotide sequence ID" value="NZ_RQET01000004.1"/>
</dbReference>
<accession>A0A4R9GFC7</accession>
<organism evidence="1 2">
    <name type="scientific">Leptospira fletcheri</name>
    <dbReference type="NCBI Taxonomy" id="2484981"/>
    <lineage>
        <taxon>Bacteria</taxon>
        <taxon>Pseudomonadati</taxon>
        <taxon>Spirochaetota</taxon>
        <taxon>Spirochaetia</taxon>
        <taxon>Leptospirales</taxon>
        <taxon>Leptospiraceae</taxon>
        <taxon>Leptospira</taxon>
    </lineage>
</organism>
<evidence type="ECO:0000313" key="2">
    <source>
        <dbReference type="Proteomes" id="UP000298458"/>
    </source>
</evidence>
<dbReference type="OrthoDB" id="345656at2"/>
<dbReference type="EMBL" id="RQET01000004">
    <property type="protein sequence ID" value="TGK11374.1"/>
    <property type="molecule type" value="Genomic_DNA"/>
</dbReference>